<keyword evidence="1" id="KW-1133">Transmembrane helix</keyword>
<name>A0ABU5CCE9_9BACI</name>
<accession>A0ABU5CCE9</accession>
<evidence type="ECO:0000313" key="3">
    <source>
        <dbReference type="Proteomes" id="UP001281447"/>
    </source>
</evidence>
<keyword evidence="3" id="KW-1185">Reference proteome</keyword>
<evidence type="ECO:0000256" key="1">
    <source>
        <dbReference type="SAM" id="Phobius"/>
    </source>
</evidence>
<evidence type="ECO:0000313" key="2">
    <source>
        <dbReference type="EMBL" id="MDY0397022.1"/>
    </source>
</evidence>
<protein>
    <submittedName>
        <fullName evidence="2">Uncharacterized protein</fullName>
    </submittedName>
</protein>
<organism evidence="2 3">
    <name type="scientific">Tigheibacillus halophilus</name>
    <dbReference type="NCBI Taxonomy" id="361280"/>
    <lineage>
        <taxon>Bacteria</taxon>
        <taxon>Bacillati</taxon>
        <taxon>Bacillota</taxon>
        <taxon>Bacilli</taxon>
        <taxon>Bacillales</taxon>
        <taxon>Bacillaceae</taxon>
        <taxon>Tigheibacillus</taxon>
    </lineage>
</organism>
<dbReference type="Proteomes" id="UP001281447">
    <property type="component" value="Unassembled WGS sequence"/>
</dbReference>
<gene>
    <name evidence="2" type="ORF">RWE15_25505</name>
</gene>
<comment type="caution">
    <text evidence="2">The sequence shown here is derived from an EMBL/GenBank/DDBJ whole genome shotgun (WGS) entry which is preliminary data.</text>
</comment>
<proteinExistence type="predicted"/>
<keyword evidence="1" id="KW-0812">Transmembrane</keyword>
<keyword evidence="1" id="KW-0472">Membrane</keyword>
<feature type="transmembrane region" description="Helical" evidence="1">
    <location>
        <begin position="41"/>
        <end position="60"/>
    </location>
</feature>
<reference evidence="2 3" key="1">
    <citation type="submission" date="2023-10" db="EMBL/GenBank/DDBJ databases">
        <title>Virgibacillus halophilus 5B73C genome.</title>
        <authorList>
            <person name="Miliotis G."/>
            <person name="Sengupta P."/>
            <person name="Hameed A."/>
            <person name="Chuvochina M."/>
            <person name="Mcdonagh F."/>
            <person name="Simpson A.C."/>
            <person name="Singh N.K."/>
            <person name="Rekha P.D."/>
            <person name="Raman K."/>
            <person name="Hugenholtz P."/>
            <person name="Venkateswaran K."/>
        </authorList>
    </citation>
    <scope>NUCLEOTIDE SEQUENCE [LARGE SCALE GENOMIC DNA]</scope>
    <source>
        <strain evidence="2 3">5B73C</strain>
    </source>
</reference>
<sequence>MQHLLADDSSFAFLTLVHATNVWGKTKNGGMIQMQKNNNNIWIPLVASVGVGAATFYSMTKNEQGIGQTMQKMIPFVNQMSNAKDTQTLGPHGMS</sequence>
<dbReference type="EMBL" id="JAWDIP010000004">
    <property type="protein sequence ID" value="MDY0397022.1"/>
    <property type="molecule type" value="Genomic_DNA"/>
</dbReference>